<keyword evidence="5" id="KW-0560">Oxidoreductase</keyword>
<keyword evidence="3" id="KW-0285">Flavoprotein</keyword>
<dbReference type="AlphaFoldDB" id="A0A318H755"/>
<dbReference type="InterPro" id="IPR009075">
    <property type="entry name" value="AcylCo_DH/oxidase_C"/>
</dbReference>
<accession>A0A318H755</accession>
<feature type="domain" description="Acyl-CoA dehydrogenase/oxidase C-terminal" evidence="6">
    <location>
        <begin position="224"/>
        <end position="350"/>
    </location>
</feature>
<gene>
    <name evidence="8" type="ORF">C8E89_13350</name>
</gene>
<dbReference type="InterPro" id="IPR009100">
    <property type="entry name" value="AcylCoA_DH/oxidase_NM_dom_sf"/>
</dbReference>
<dbReference type="InterPro" id="IPR013786">
    <property type="entry name" value="AcylCoA_DH/ox_N"/>
</dbReference>
<dbReference type="InterPro" id="IPR037069">
    <property type="entry name" value="AcylCoA_DH/ox_N_sf"/>
</dbReference>
<name>A0A318H755_9MYCO</name>
<proteinExistence type="inferred from homology"/>
<dbReference type="GO" id="GO:0050660">
    <property type="term" value="F:flavin adenine dinucleotide binding"/>
    <property type="evidence" value="ECO:0007669"/>
    <property type="project" value="InterPro"/>
</dbReference>
<dbReference type="GO" id="GO:0003995">
    <property type="term" value="F:acyl-CoA dehydrogenase activity"/>
    <property type="evidence" value="ECO:0007669"/>
    <property type="project" value="TreeGrafter"/>
</dbReference>
<keyword evidence="9" id="KW-1185">Reference proteome</keyword>
<dbReference type="Pfam" id="PF02771">
    <property type="entry name" value="Acyl-CoA_dh_N"/>
    <property type="match status" value="1"/>
</dbReference>
<dbReference type="InterPro" id="IPR046373">
    <property type="entry name" value="Acyl-CoA_Oxase/DH_mid-dom_sf"/>
</dbReference>
<comment type="similarity">
    <text evidence="2">Belongs to the acyl-CoA dehydrogenase family.</text>
</comment>
<evidence type="ECO:0000259" key="7">
    <source>
        <dbReference type="Pfam" id="PF02771"/>
    </source>
</evidence>
<dbReference type="Gene3D" id="2.40.110.10">
    <property type="entry name" value="Butyryl-CoA Dehydrogenase, subunit A, domain 2"/>
    <property type="match status" value="1"/>
</dbReference>
<evidence type="ECO:0000256" key="3">
    <source>
        <dbReference type="ARBA" id="ARBA00022630"/>
    </source>
</evidence>
<protein>
    <submittedName>
        <fullName evidence="8">Acyl-CoA dehydrogenase</fullName>
    </submittedName>
</protein>
<comment type="caution">
    <text evidence="8">The sequence shown here is derived from an EMBL/GenBank/DDBJ whole genome shotgun (WGS) entry which is preliminary data.</text>
</comment>
<dbReference type="PANTHER" id="PTHR43884:SF20">
    <property type="entry name" value="ACYL-COA DEHYDROGENASE FADE28"/>
    <property type="match status" value="1"/>
</dbReference>
<evidence type="ECO:0000313" key="9">
    <source>
        <dbReference type="Proteomes" id="UP000247781"/>
    </source>
</evidence>
<evidence type="ECO:0000256" key="1">
    <source>
        <dbReference type="ARBA" id="ARBA00001974"/>
    </source>
</evidence>
<reference evidence="9" key="1">
    <citation type="submission" date="2018-05" db="EMBL/GenBank/DDBJ databases">
        <authorList>
            <person name="Deangelis K."/>
            <person name="Huntemann M."/>
            <person name="Clum A."/>
            <person name="Pillay M."/>
            <person name="Palaniappan K."/>
            <person name="Varghese N."/>
            <person name="Mikhailova N."/>
            <person name="Stamatis D."/>
            <person name="Reddy T."/>
            <person name="Daum C."/>
            <person name="Shapiro N."/>
            <person name="Ivanova N."/>
            <person name="Kyrpides N."/>
            <person name="Woyke T."/>
        </authorList>
    </citation>
    <scope>NUCLEOTIDE SEQUENCE [LARGE SCALE GENOMIC DNA]</scope>
    <source>
        <strain evidence="9">GAS496</strain>
    </source>
</reference>
<feature type="domain" description="Acyl-CoA dehydrogenase/oxidase N-terminal" evidence="7">
    <location>
        <begin position="12"/>
        <end position="116"/>
    </location>
</feature>
<dbReference type="EMBL" id="QJJU01000033">
    <property type="protein sequence ID" value="PXX00789.1"/>
    <property type="molecule type" value="Genomic_DNA"/>
</dbReference>
<dbReference type="PANTHER" id="PTHR43884">
    <property type="entry name" value="ACYL-COA DEHYDROGENASE"/>
    <property type="match status" value="1"/>
</dbReference>
<dbReference type="Pfam" id="PF00441">
    <property type="entry name" value="Acyl-CoA_dh_1"/>
    <property type="match status" value="1"/>
</dbReference>
<dbReference type="OrthoDB" id="4319499at2"/>
<dbReference type="Gene3D" id="1.10.540.10">
    <property type="entry name" value="Acyl-CoA dehydrogenase/oxidase, N-terminal domain"/>
    <property type="match status" value="1"/>
</dbReference>
<organism evidence="8 9">
    <name type="scientific">Mycolicibacterium moriokaense</name>
    <dbReference type="NCBI Taxonomy" id="39691"/>
    <lineage>
        <taxon>Bacteria</taxon>
        <taxon>Bacillati</taxon>
        <taxon>Actinomycetota</taxon>
        <taxon>Actinomycetes</taxon>
        <taxon>Mycobacteriales</taxon>
        <taxon>Mycobacteriaceae</taxon>
        <taxon>Mycolicibacterium</taxon>
    </lineage>
</organism>
<dbReference type="InterPro" id="IPR036250">
    <property type="entry name" value="AcylCo_DH-like_C"/>
</dbReference>
<evidence type="ECO:0000256" key="5">
    <source>
        <dbReference type="ARBA" id="ARBA00023002"/>
    </source>
</evidence>
<comment type="cofactor">
    <cofactor evidence="1">
        <name>FAD</name>
        <dbReference type="ChEBI" id="CHEBI:57692"/>
    </cofactor>
</comment>
<evidence type="ECO:0000256" key="2">
    <source>
        <dbReference type="ARBA" id="ARBA00009347"/>
    </source>
</evidence>
<dbReference type="SUPFAM" id="SSF56645">
    <property type="entry name" value="Acyl-CoA dehydrogenase NM domain-like"/>
    <property type="match status" value="1"/>
</dbReference>
<dbReference type="SUPFAM" id="SSF47203">
    <property type="entry name" value="Acyl-CoA dehydrogenase C-terminal domain-like"/>
    <property type="match status" value="1"/>
</dbReference>
<sequence length="383" mass="39839">MDFSEDEVVTDVRRLANDVFKRRVSEDRLRLIDASSSGHDEALWDDLARSGLLGIGIGEANGGAGLGWSACCAVLEEQARFVAPVPLWPHYVGAQAISSANGTRHGKQILRDIAAGTARVTVALEEYSASPAAADPATPTCTASPVSEESWLLRGQKAAVPAISTAQHVLVSAAAPAGVGLFLVDRNGPGVRNDSVPVTDRGPAGDLTLDGATGLAVGAPGDGLPMSVLAHARVALAALQLGVTESVITRTAAYLSARIQFGRPLGTFQAAQHQMADCYIGAEAMRTTLWQAIDCLDNDHPGRSTELAVRVAKWWADSAGLAAVFAAVHLHGGLGVDVDYPLHRYFLWGKQLAVTLGGRGAGLAQLGALLASGHLPSGLESVR</sequence>
<evidence type="ECO:0000259" key="6">
    <source>
        <dbReference type="Pfam" id="PF00441"/>
    </source>
</evidence>
<evidence type="ECO:0000256" key="4">
    <source>
        <dbReference type="ARBA" id="ARBA00022827"/>
    </source>
</evidence>
<keyword evidence="4" id="KW-0274">FAD</keyword>
<dbReference type="Proteomes" id="UP000247781">
    <property type="component" value="Unassembled WGS sequence"/>
</dbReference>
<dbReference type="CDD" id="cd00567">
    <property type="entry name" value="ACAD"/>
    <property type="match status" value="1"/>
</dbReference>
<dbReference type="Gene3D" id="1.20.140.10">
    <property type="entry name" value="Butyryl-CoA Dehydrogenase, subunit A, domain 3"/>
    <property type="match status" value="1"/>
</dbReference>
<evidence type="ECO:0000313" key="8">
    <source>
        <dbReference type="EMBL" id="PXX00789.1"/>
    </source>
</evidence>
<reference evidence="8 9" key="2">
    <citation type="submission" date="2018-06" db="EMBL/GenBank/DDBJ databases">
        <title>Sequencing of bacterial isolates from soil warming experiment in Harvard Forest, Massachusetts, USA.</title>
        <authorList>
            <person name="Deangelis K.PhD."/>
        </authorList>
    </citation>
    <scope>NUCLEOTIDE SEQUENCE [LARGE SCALE GENOMIC DNA]</scope>
    <source>
        <strain evidence="8 9">GAS496</strain>
    </source>
</reference>